<feature type="non-terminal residue" evidence="11">
    <location>
        <position position="99"/>
    </location>
</feature>
<gene>
    <name evidence="11" type="ORF">MNOR_LOCUS33467</name>
</gene>
<dbReference type="AlphaFoldDB" id="A0AAV2S609"/>
<evidence type="ECO:0000256" key="8">
    <source>
        <dbReference type="ARBA" id="ARBA00023136"/>
    </source>
</evidence>
<evidence type="ECO:0000256" key="5">
    <source>
        <dbReference type="ARBA" id="ARBA00022692"/>
    </source>
</evidence>
<evidence type="ECO:0000256" key="6">
    <source>
        <dbReference type="ARBA" id="ARBA00022968"/>
    </source>
</evidence>
<evidence type="ECO:0000256" key="7">
    <source>
        <dbReference type="ARBA" id="ARBA00022989"/>
    </source>
</evidence>
<comment type="similarity">
    <text evidence="2">Belongs to the glycosyltransferase 31 family.</text>
</comment>
<dbReference type="GO" id="GO:0012505">
    <property type="term" value="C:endomembrane system"/>
    <property type="evidence" value="ECO:0007669"/>
    <property type="project" value="UniProtKB-SubCell"/>
</dbReference>
<dbReference type="PANTHER" id="PTHR10811">
    <property type="entry name" value="FRINGE-RELATED"/>
    <property type="match status" value="1"/>
</dbReference>
<evidence type="ECO:0000313" key="12">
    <source>
        <dbReference type="Proteomes" id="UP001497623"/>
    </source>
</evidence>
<keyword evidence="12" id="KW-1185">Reference proteome</keyword>
<feature type="domain" description="Fringe-like glycosyltransferase" evidence="10">
    <location>
        <begin position="1"/>
        <end position="89"/>
    </location>
</feature>
<organism evidence="11 12">
    <name type="scientific">Meganyctiphanes norvegica</name>
    <name type="common">Northern krill</name>
    <name type="synonym">Thysanopoda norvegica</name>
    <dbReference type="NCBI Taxonomy" id="48144"/>
    <lineage>
        <taxon>Eukaryota</taxon>
        <taxon>Metazoa</taxon>
        <taxon>Ecdysozoa</taxon>
        <taxon>Arthropoda</taxon>
        <taxon>Crustacea</taxon>
        <taxon>Multicrustacea</taxon>
        <taxon>Malacostraca</taxon>
        <taxon>Eumalacostraca</taxon>
        <taxon>Eucarida</taxon>
        <taxon>Euphausiacea</taxon>
        <taxon>Euphausiidae</taxon>
        <taxon>Meganyctiphanes</taxon>
    </lineage>
</organism>
<keyword evidence="8" id="KW-0472">Membrane</keyword>
<evidence type="ECO:0000256" key="1">
    <source>
        <dbReference type="ARBA" id="ARBA00004606"/>
    </source>
</evidence>
<protein>
    <recommendedName>
        <fullName evidence="10">Fringe-like glycosyltransferase domain-containing protein</fullName>
    </recommendedName>
</protein>
<evidence type="ECO:0000256" key="4">
    <source>
        <dbReference type="ARBA" id="ARBA00022679"/>
    </source>
</evidence>
<feature type="non-terminal residue" evidence="11">
    <location>
        <position position="1"/>
    </location>
</feature>
<sequence length="99" mass="12012">QTWFFSDAEDEEYQNKTGGHLVNTKCSPTHHWRDLCCKMAQEIDLYFDSYKRWWCHFDDDNYVNVASLARILGKYNPMQDWYLGKPTVLWKINKWGKRK</sequence>
<dbReference type="GO" id="GO:0016757">
    <property type="term" value="F:glycosyltransferase activity"/>
    <property type="evidence" value="ECO:0007669"/>
    <property type="project" value="UniProtKB-KW"/>
</dbReference>
<comment type="subcellular location">
    <subcellularLocation>
        <location evidence="9">Endomembrane system</location>
        <topology evidence="9">Single-pass membrane protein</topology>
    </subcellularLocation>
    <subcellularLocation>
        <location evidence="1">Membrane</location>
        <topology evidence="1">Single-pass type II membrane protein</topology>
    </subcellularLocation>
</comment>
<dbReference type="Proteomes" id="UP001497623">
    <property type="component" value="Unassembled WGS sequence"/>
</dbReference>
<keyword evidence="5" id="KW-0812">Transmembrane</keyword>
<dbReference type="GO" id="GO:0016020">
    <property type="term" value="C:membrane"/>
    <property type="evidence" value="ECO:0007669"/>
    <property type="project" value="UniProtKB-SubCell"/>
</dbReference>
<keyword evidence="4" id="KW-0808">Transferase</keyword>
<accession>A0AAV2S609</accession>
<keyword evidence="7" id="KW-1133">Transmembrane helix</keyword>
<reference evidence="11 12" key="1">
    <citation type="submission" date="2024-05" db="EMBL/GenBank/DDBJ databases">
        <authorList>
            <person name="Wallberg A."/>
        </authorList>
    </citation>
    <scope>NUCLEOTIDE SEQUENCE [LARGE SCALE GENOMIC DNA]</scope>
</reference>
<comment type="caution">
    <text evidence="11">The sequence shown here is derived from an EMBL/GenBank/DDBJ whole genome shotgun (WGS) entry which is preliminary data.</text>
</comment>
<evidence type="ECO:0000256" key="2">
    <source>
        <dbReference type="ARBA" id="ARBA00008661"/>
    </source>
</evidence>
<evidence type="ECO:0000256" key="3">
    <source>
        <dbReference type="ARBA" id="ARBA00022676"/>
    </source>
</evidence>
<evidence type="ECO:0000256" key="9">
    <source>
        <dbReference type="ARBA" id="ARBA00037847"/>
    </source>
</evidence>
<evidence type="ECO:0000259" key="10">
    <source>
        <dbReference type="Pfam" id="PF02434"/>
    </source>
</evidence>
<dbReference type="Gene3D" id="3.90.550.50">
    <property type="match status" value="1"/>
</dbReference>
<keyword evidence="6" id="KW-0735">Signal-anchor</keyword>
<evidence type="ECO:0000313" key="11">
    <source>
        <dbReference type="EMBL" id="CAL4166551.1"/>
    </source>
</evidence>
<dbReference type="EMBL" id="CAXKWB010048408">
    <property type="protein sequence ID" value="CAL4166551.1"/>
    <property type="molecule type" value="Genomic_DNA"/>
</dbReference>
<proteinExistence type="inferred from homology"/>
<keyword evidence="3" id="KW-0328">Glycosyltransferase</keyword>
<dbReference type="Pfam" id="PF02434">
    <property type="entry name" value="Fringe"/>
    <property type="match status" value="1"/>
</dbReference>
<name>A0AAV2S609_MEGNR</name>
<dbReference type="InterPro" id="IPR003378">
    <property type="entry name" value="Fringe-like_glycosylTrfase"/>
</dbReference>